<accession>A0A1M6QWS1</accession>
<name>A0A1M6QWS1_9FIRM</name>
<organism evidence="1 2">
    <name type="scientific">Geosporobacter subterraneus DSM 17957</name>
    <dbReference type="NCBI Taxonomy" id="1121919"/>
    <lineage>
        <taxon>Bacteria</taxon>
        <taxon>Bacillati</taxon>
        <taxon>Bacillota</taxon>
        <taxon>Clostridia</taxon>
        <taxon>Peptostreptococcales</taxon>
        <taxon>Thermotaleaceae</taxon>
        <taxon>Geosporobacter</taxon>
    </lineage>
</organism>
<dbReference type="Proteomes" id="UP000184536">
    <property type="component" value="Unassembled WGS sequence"/>
</dbReference>
<gene>
    <name evidence="1" type="ORF">SAMN02745975_03927</name>
</gene>
<dbReference type="OrthoDB" id="1954710at2"/>
<protein>
    <submittedName>
        <fullName evidence="1">Uncharacterized protein</fullName>
    </submittedName>
</protein>
<sequence length="88" mass="9949">MNIDDKLNDYYTSKTCRYCQGLIQDPVHNGYCKTCEGSIAEAYGLVKQHLSHAPGATLADLKRDLDVPFKILHHLIKEGRISIYDDPL</sequence>
<keyword evidence="2" id="KW-1185">Reference proteome</keyword>
<reference evidence="2" key="1">
    <citation type="submission" date="2016-11" db="EMBL/GenBank/DDBJ databases">
        <authorList>
            <person name="Varghese N."/>
            <person name="Submissions S."/>
        </authorList>
    </citation>
    <scope>NUCLEOTIDE SEQUENCE [LARGE SCALE GENOMIC DNA]</scope>
    <source>
        <strain evidence="2">DSM 17957</strain>
    </source>
</reference>
<evidence type="ECO:0000313" key="2">
    <source>
        <dbReference type="Proteomes" id="UP000184536"/>
    </source>
</evidence>
<dbReference type="EMBL" id="FQZV01000119">
    <property type="protein sequence ID" value="SHK24563.1"/>
    <property type="molecule type" value="Genomic_DNA"/>
</dbReference>
<evidence type="ECO:0000313" key="1">
    <source>
        <dbReference type="EMBL" id="SHK24563.1"/>
    </source>
</evidence>
<dbReference type="AlphaFoldDB" id="A0A1M6QWS1"/>
<dbReference type="RefSeq" id="WP_110942846.1">
    <property type="nucleotide sequence ID" value="NZ_FQZV01000119.1"/>
</dbReference>
<proteinExistence type="predicted"/>